<dbReference type="GO" id="GO:0006508">
    <property type="term" value="P:proteolysis"/>
    <property type="evidence" value="ECO:0007669"/>
    <property type="project" value="InterPro"/>
</dbReference>
<dbReference type="AlphaFoldDB" id="A0A3B0XS21"/>
<dbReference type="Gene3D" id="6.20.330.10">
    <property type="match status" value="1"/>
</dbReference>
<dbReference type="InterPro" id="IPR002142">
    <property type="entry name" value="Peptidase_S49"/>
</dbReference>
<protein>
    <recommendedName>
        <fullName evidence="1">Peptidase S49 domain-containing protein</fullName>
    </recommendedName>
</protein>
<feature type="domain" description="Peptidase S49" evidence="1">
    <location>
        <begin position="1"/>
        <end position="59"/>
    </location>
</feature>
<proteinExistence type="predicted"/>
<gene>
    <name evidence="2" type="ORF">MNBD_GAMMA12-3658</name>
</gene>
<name>A0A3B0XS21_9ZZZZ</name>
<evidence type="ECO:0000313" key="2">
    <source>
        <dbReference type="EMBL" id="VAW71225.1"/>
    </source>
</evidence>
<organism evidence="2">
    <name type="scientific">hydrothermal vent metagenome</name>
    <dbReference type="NCBI Taxonomy" id="652676"/>
    <lineage>
        <taxon>unclassified sequences</taxon>
        <taxon>metagenomes</taxon>
        <taxon>ecological metagenomes</taxon>
    </lineage>
</organism>
<reference evidence="2" key="1">
    <citation type="submission" date="2018-06" db="EMBL/GenBank/DDBJ databases">
        <authorList>
            <person name="Zhirakovskaya E."/>
        </authorList>
    </citation>
    <scope>NUCLEOTIDE SEQUENCE</scope>
</reference>
<dbReference type="GO" id="GO:0008233">
    <property type="term" value="F:peptidase activity"/>
    <property type="evidence" value="ECO:0007669"/>
    <property type="project" value="InterPro"/>
</dbReference>
<sequence length="68" mass="7945">MSSFDFSKLADKYGVKRHLITVGSLKSRIDPFLKLKDNDRLKFKTILKNMHNHFIHIVKLSCDGNWVV</sequence>
<accession>A0A3B0XS21</accession>
<evidence type="ECO:0000259" key="1">
    <source>
        <dbReference type="Pfam" id="PF01343"/>
    </source>
</evidence>
<dbReference type="Pfam" id="PF01343">
    <property type="entry name" value="Peptidase_S49"/>
    <property type="match status" value="1"/>
</dbReference>
<dbReference type="EMBL" id="UOFL01000014">
    <property type="protein sequence ID" value="VAW71225.1"/>
    <property type="molecule type" value="Genomic_DNA"/>
</dbReference>